<proteinExistence type="predicted"/>
<dbReference type="GeneID" id="125177829"/>
<sequence>MSGHSLSITDRSSRILFKAESELREVLLYVVQALSRDSPRHLKRWWPQLKEALHDAGVTDARDVTDCVARCPDAGILGELAGGKNWVVEDGRHVAAVAAMLHHSLPSMVKVNMEAAALRKVPWGALVAAAEGVEVDLWLYRPDDCELHDDLLLPLRDSGVRLRKFSGSVGTSAGVTALASVCQGADLTFHMLAPLDFSALGGTYKNLSVYTRPLPPPASVSPTLPLPPSPPPWLHVQGADEGSWEAVAHTITSLAPPGKRFRGLTLQFCRLRAAELPLLLQYLHAAGVRTVDGTWTVDAIDTCAWAWWYVDSGH</sequence>
<dbReference type="RefSeq" id="XP_047736263.1">
    <property type="nucleotide sequence ID" value="XM_047880307.1"/>
</dbReference>
<dbReference type="Proteomes" id="UP000694843">
    <property type="component" value="Unplaced"/>
</dbReference>
<name>A0A979FH48_HYAAZ</name>
<evidence type="ECO:0000313" key="2">
    <source>
        <dbReference type="RefSeq" id="XP_047736263.1"/>
    </source>
</evidence>
<reference evidence="2" key="1">
    <citation type="submission" date="2025-08" db="UniProtKB">
        <authorList>
            <consortium name="RefSeq"/>
        </authorList>
    </citation>
    <scope>IDENTIFICATION</scope>
    <source>
        <tissue evidence="2">Whole organism</tissue>
    </source>
</reference>
<organism evidence="1 2">
    <name type="scientific">Hyalella azteca</name>
    <name type="common">Amphipod</name>
    <dbReference type="NCBI Taxonomy" id="294128"/>
    <lineage>
        <taxon>Eukaryota</taxon>
        <taxon>Metazoa</taxon>
        <taxon>Ecdysozoa</taxon>
        <taxon>Arthropoda</taxon>
        <taxon>Crustacea</taxon>
        <taxon>Multicrustacea</taxon>
        <taxon>Malacostraca</taxon>
        <taxon>Eumalacostraca</taxon>
        <taxon>Peracarida</taxon>
        <taxon>Amphipoda</taxon>
        <taxon>Senticaudata</taxon>
        <taxon>Talitrida</taxon>
        <taxon>Talitroidea</taxon>
        <taxon>Hyalellidae</taxon>
        <taxon>Hyalella</taxon>
    </lineage>
</organism>
<accession>A0A979FH48</accession>
<protein>
    <submittedName>
        <fullName evidence="2">Uncharacterized protein LOC125177829</fullName>
    </submittedName>
</protein>
<dbReference type="KEGG" id="hazt:125177829"/>
<evidence type="ECO:0000313" key="1">
    <source>
        <dbReference type="Proteomes" id="UP000694843"/>
    </source>
</evidence>
<dbReference type="AlphaFoldDB" id="A0A979FH48"/>
<keyword evidence="1" id="KW-1185">Reference proteome</keyword>
<gene>
    <name evidence="2" type="primary">LOC125177829</name>
</gene>